<sequence>MNDGTALESAGYDSHKKHIEKLQRVLGTNTSQCFPTEVGFNKADSGNLPEVDIFMIMDYFNVFRGTHGTPVTTPLGYTSLDFK</sequence>
<keyword evidence="2" id="KW-1185">Reference proteome</keyword>
<gene>
    <name evidence="1" type="ORF">NQ317_004019</name>
</gene>
<evidence type="ECO:0000313" key="2">
    <source>
        <dbReference type="Proteomes" id="UP001162164"/>
    </source>
</evidence>
<accession>A0ABQ9JTE8</accession>
<proteinExistence type="predicted"/>
<organism evidence="1 2">
    <name type="scientific">Molorchus minor</name>
    <dbReference type="NCBI Taxonomy" id="1323400"/>
    <lineage>
        <taxon>Eukaryota</taxon>
        <taxon>Metazoa</taxon>
        <taxon>Ecdysozoa</taxon>
        <taxon>Arthropoda</taxon>
        <taxon>Hexapoda</taxon>
        <taxon>Insecta</taxon>
        <taxon>Pterygota</taxon>
        <taxon>Neoptera</taxon>
        <taxon>Endopterygota</taxon>
        <taxon>Coleoptera</taxon>
        <taxon>Polyphaga</taxon>
        <taxon>Cucujiformia</taxon>
        <taxon>Chrysomeloidea</taxon>
        <taxon>Cerambycidae</taxon>
        <taxon>Lamiinae</taxon>
        <taxon>Monochamini</taxon>
        <taxon>Molorchus</taxon>
    </lineage>
</organism>
<dbReference type="EMBL" id="JAPWTJ010000191">
    <property type="protein sequence ID" value="KAJ8981283.1"/>
    <property type="molecule type" value="Genomic_DNA"/>
</dbReference>
<name>A0ABQ9JTE8_9CUCU</name>
<reference evidence="1" key="1">
    <citation type="journal article" date="2023" name="Insect Mol. Biol.">
        <title>Genome sequencing provides insights into the evolution of gene families encoding plant cell wall-degrading enzymes in longhorned beetles.</title>
        <authorList>
            <person name="Shin N.R."/>
            <person name="Okamura Y."/>
            <person name="Kirsch R."/>
            <person name="Pauchet Y."/>
        </authorList>
    </citation>
    <scope>NUCLEOTIDE SEQUENCE</scope>
    <source>
        <strain evidence="1">MMC_N1</strain>
    </source>
</reference>
<dbReference type="Proteomes" id="UP001162164">
    <property type="component" value="Unassembled WGS sequence"/>
</dbReference>
<evidence type="ECO:0000313" key="1">
    <source>
        <dbReference type="EMBL" id="KAJ8981283.1"/>
    </source>
</evidence>
<comment type="caution">
    <text evidence="1">The sequence shown here is derived from an EMBL/GenBank/DDBJ whole genome shotgun (WGS) entry which is preliminary data.</text>
</comment>
<protein>
    <submittedName>
        <fullName evidence="1">Uncharacterized protein</fullName>
    </submittedName>
</protein>